<accession>A0A1G2SMQ7</accession>
<sequence>MKTYTGACHCGAISFEVETDLSHVIACNCSHCEKNGLVLNFVDKEKFKLLSGKDALTEYFFGDKTIRYLFCHTCGTHPFAEGVTFPQTAINVRCLDGIDLAMLTITPYNGKDL</sequence>
<comment type="similarity">
    <text evidence="1">Belongs to the Gfa family.</text>
</comment>
<dbReference type="PANTHER" id="PTHR28620:SF1">
    <property type="entry name" value="CENP-V_GFA DOMAIN-CONTAINING PROTEIN"/>
    <property type="match status" value="1"/>
</dbReference>
<dbReference type="PROSITE" id="PS51891">
    <property type="entry name" value="CENP_V_GFA"/>
    <property type="match status" value="1"/>
</dbReference>
<gene>
    <name evidence="5" type="ORF">A2591_02630</name>
</gene>
<evidence type="ECO:0000259" key="4">
    <source>
        <dbReference type="PROSITE" id="PS51891"/>
    </source>
</evidence>
<dbReference type="GO" id="GO:0016846">
    <property type="term" value="F:carbon-sulfur lyase activity"/>
    <property type="evidence" value="ECO:0007669"/>
    <property type="project" value="InterPro"/>
</dbReference>
<dbReference type="Gene3D" id="2.170.150.70">
    <property type="match status" value="1"/>
</dbReference>
<dbReference type="EMBL" id="MHUZ01000002">
    <property type="protein sequence ID" value="OHA86370.1"/>
    <property type="molecule type" value="Genomic_DNA"/>
</dbReference>
<feature type="domain" description="CENP-V/GFA" evidence="4">
    <location>
        <begin position="4"/>
        <end position="109"/>
    </location>
</feature>
<evidence type="ECO:0000256" key="1">
    <source>
        <dbReference type="ARBA" id="ARBA00005495"/>
    </source>
</evidence>
<dbReference type="GO" id="GO:0046872">
    <property type="term" value="F:metal ion binding"/>
    <property type="evidence" value="ECO:0007669"/>
    <property type="project" value="UniProtKB-KW"/>
</dbReference>
<dbReference type="AlphaFoldDB" id="A0A1G2SMQ7"/>
<dbReference type="SUPFAM" id="SSF51316">
    <property type="entry name" value="Mss4-like"/>
    <property type="match status" value="1"/>
</dbReference>
<dbReference type="Pfam" id="PF04828">
    <property type="entry name" value="GFA"/>
    <property type="match status" value="1"/>
</dbReference>
<reference evidence="5 6" key="1">
    <citation type="journal article" date="2016" name="Nat. Commun.">
        <title>Thousands of microbial genomes shed light on interconnected biogeochemical processes in an aquifer system.</title>
        <authorList>
            <person name="Anantharaman K."/>
            <person name="Brown C.T."/>
            <person name="Hug L.A."/>
            <person name="Sharon I."/>
            <person name="Castelle C.J."/>
            <person name="Probst A.J."/>
            <person name="Thomas B.C."/>
            <person name="Singh A."/>
            <person name="Wilkins M.J."/>
            <person name="Karaoz U."/>
            <person name="Brodie E.L."/>
            <person name="Williams K.H."/>
            <person name="Hubbard S.S."/>
            <person name="Banfield J.F."/>
        </authorList>
    </citation>
    <scope>NUCLEOTIDE SEQUENCE [LARGE SCALE GENOMIC DNA]</scope>
</reference>
<organism evidence="5 6">
    <name type="scientific">Candidatus Yonathbacteria bacterium RIFOXYD1_FULL_52_36</name>
    <dbReference type="NCBI Taxonomy" id="1802730"/>
    <lineage>
        <taxon>Bacteria</taxon>
        <taxon>Candidatus Yonathiibacteriota</taxon>
    </lineage>
</organism>
<dbReference type="InterPro" id="IPR006913">
    <property type="entry name" value="CENP-V/GFA"/>
</dbReference>
<proteinExistence type="inferred from homology"/>
<evidence type="ECO:0000256" key="2">
    <source>
        <dbReference type="ARBA" id="ARBA00022723"/>
    </source>
</evidence>
<keyword evidence="2" id="KW-0479">Metal-binding</keyword>
<dbReference type="InterPro" id="IPR011057">
    <property type="entry name" value="Mss4-like_sf"/>
</dbReference>
<comment type="caution">
    <text evidence="5">The sequence shown here is derived from an EMBL/GenBank/DDBJ whole genome shotgun (WGS) entry which is preliminary data.</text>
</comment>
<evidence type="ECO:0000256" key="3">
    <source>
        <dbReference type="ARBA" id="ARBA00022833"/>
    </source>
</evidence>
<dbReference type="Proteomes" id="UP000178168">
    <property type="component" value="Unassembled WGS sequence"/>
</dbReference>
<evidence type="ECO:0000313" key="5">
    <source>
        <dbReference type="EMBL" id="OHA86370.1"/>
    </source>
</evidence>
<dbReference type="PANTHER" id="PTHR28620">
    <property type="entry name" value="CENTROMERE PROTEIN V"/>
    <property type="match status" value="1"/>
</dbReference>
<evidence type="ECO:0000313" key="6">
    <source>
        <dbReference type="Proteomes" id="UP000178168"/>
    </source>
</evidence>
<protein>
    <submittedName>
        <fullName evidence="5">Aldehyde-activating protein</fullName>
    </submittedName>
</protein>
<name>A0A1G2SMQ7_9BACT</name>
<keyword evidence="3" id="KW-0862">Zinc</keyword>
<dbReference type="STRING" id="1802730.A2591_02630"/>
<dbReference type="InterPro" id="IPR052355">
    <property type="entry name" value="CENP-V-like"/>
</dbReference>